<evidence type="ECO:0000259" key="1">
    <source>
        <dbReference type="Pfam" id="PF12867"/>
    </source>
</evidence>
<gene>
    <name evidence="2" type="ORF">JKG61_19015</name>
</gene>
<protein>
    <submittedName>
        <fullName evidence="2">DinB family protein</fullName>
    </submittedName>
</protein>
<dbReference type="RefSeq" id="WP_202104552.1">
    <property type="nucleotide sequence ID" value="NZ_JAERTY010000011.1"/>
</dbReference>
<dbReference type="InterPro" id="IPR034660">
    <property type="entry name" value="DinB/YfiT-like"/>
</dbReference>
<name>A0ABS1R806_9SPHI</name>
<dbReference type="Proteomes" id="UP000625283">
    <property type="component" value="Unassembled WGS sequence"/>
</dbReference>
<dbReference type="SUPFAM" id="SSF109854">
    <property type="entry name" value="DinB/YfiT-like putative metalloenzymes"/>
    <property type="match status" value="1"/>
</dbReference>
<keyword evidence="3" id="KW-1185">Reference proteome</keyword>
<dbReference type="Pfam" id="PF12867">
    <property type="entry name" value="DinB_2"/>
    <property type="match status" value="1"/>
</dbReference>
<comment type="caution">
    <text evidence="2">The sequence shown here is derived from an EMBL/GenBank/DDBJ whole genome shotgun (WGS) entry which is preliminary data.</text>
</comment>
<dbReference type="InterPro" id="IPR024775">
    <property type="entry name" value="DinB-like"/>
</dbReference>
<organism evidence="2 3">
    <name type="scientific">Sphingobacterium faecale</name>
    <dbReference type="NCBI Taxonomy" id="2803775"/>
    <lineage>
        <taxon>Bacteria</taxon>
        <taxon>Pseudomonadati</taxon>
        <taxon>Bacteroidota</taxon>
        <taxon>Sphingobacteriia</taxon>
        <taxon>Sphingobacteriales</taxon>
        <taxon>Sphingobacteriaceae</taxon>
        <taxon>Sphingobacterium</taxon>
    </lineage>
</organism>
<sequence length="157" mass="17807">MENTFKFIIQTRKAFIQLIDSLTLEQLNEIPPGFNNNIIWNFGHIVVVAPALCYLRSGISEDTAKVKYLKSYVKGSKPAYTVSQEELNDLKALALSSIEQIESDYHTGVFNHITPFATDTYKETMSTIEEVIQLSAGHDNLHYGYAIAQKRIINTYK</sequence>
<dbReference type="EMBL" id="JAERTY010000011">
    <property type="protein sequence ID" value="MBL1410856.1"/>
    <property type="molecule type" value="Genomic_DNA"/>
</dbReference>
<reference evidence="2 3" key="1">
    <citation type="submission" date="2021-01" db="EMBL/GenBank/DDBJ databases">
        <title>C459-1 draft genome sequence.</title>
        <authorList>
            <person name="Zhang X.-F."/>
        </authorList>
    </citation>
    <scope>NUCLEOTIDE SEQUENCE [LARGE SCALE GENOMIC DNA]</scope>
    <source>
        <strain evidence="3">C459-1</strain>
    </source>
</reference>
<accession>A0ABS1R806</accession>
<evidence type="ECO:0000313" key="2">
    <source>
        <dbReference type="EMBL" id="MBL1410856.1"/>
    </source>
</evidence>
<proteinExistence type="predicted"/>
<feature type="domain" description="DinB-like" evidence="1">
    <location>
        <begin position="10"/>
        <end position="145"/>
    </location>
</feature>
<evidence type="ECO:0000313" key="3">
    <source>
        <dbReference type="Proteomes" id="UP000625283"/>
    </source>
</evidence>